<protein>
    <submittedName>
        <fullName evidence="1">Uncharacterized protein</fullName>
    </submittedName>
</protein>
<evidence type="ECO:0000313" key="2">
    <source>
        <dbReference type="Proteomes" id="UP000519158"/>
    </source>
</evidence>
<evidence type="ECO:0000313" key="1">
    <source>
        <dbReference type="EMBL" id="NOJ15491.1"/>
    </source>
</evidence>
<dbReference type="Proteomes" id="UP000519158">
    <property type="component" value="Unassembled WGS sequence"/>
</dbReference>
<name>A0A7Y4DBU1_VIBSP</name>
<proteinExistence type="predicted"/>
<organism evidence="1 2">
    <name type="scientific">Vibrio splendidus</name>
    <dbReference type="NCBI Taxonomy" id="29497"/>
    <lineage>
        <taxon>Bacteria</taxon>
        <taxon>Pseudomonadati</taxon>
        <taxon>Pseudomonadota</taxon>
        <taxon>Gammaproteobacteria</taxon>
        <taxon>Vibrionales</taxon>
        <taxon>Vibrionaceae</taxon>
        <taxon>Vibrio</taxon>
    </lineage>
</organism>
<comment type="caution">
    <text evidence="1">The sequence shown here is derived from an EMBL/GenBank/DDBJ whole genome shotgun (WGS) entry which is preliminary data.</text>
</comment>
<accession>A0A7Y4DBU1</accession>
<dbReference type="InterPro" id="IPR009679">
    <property type="entry name" value="Phage_186_CII-like"/>
</dbReference>
<reference evidence="1 2" key="1">
    <citation type="submission" date="2019-09" db="EMBL/GenBank/DDBJ databases">
        <title>Draft genome sequencing and comparative genomics of hatchery-associated Vibrios.</title>
        <authorList>
            <person name="Kehlet-Delgado H."/>
            <person name="Mueller R.S."/>
        </authorList>
    </citation>
    <scope>NUCLEOTIDE SEQUENCE [LARGE SCALE GENOMIC DNA]</scope>
    <source>
        <strain evidence="1 2">99-70-13A3</strain>
    </source>
</reference>
<dbReference type="GO" id="GO:0003677">
    <property type="term" value="F:DNA binding"/>
    <property type="evidence" value="ECO:0007669"/>
    <property type="project" value="InterPro"/>
</dbReference>
<gene>
    <name evidence="1" type="ORF">F0234_22315</name>
</gene>
<sequence length="171" mass="19870">MKNEEIDQFLGALHAHCKSVGIEEIFRKVSSYYKEKNDKAIKPSTFQNKINAHRGEHKLNIEEFIYVLLVLKQEDSHTVVLQDFLALFGFRLEYISEITEYCDFDHKSFMEAWMNFNKEHGDVQIALSSALSDYKITTNELNNIKKELAEQIEAMTKLRFALDNVCGKQLA</sequence>
<dbReference type="EMBL" id="VTXL01000027">
    <property type="protein sequence ID" value="NOJ15491.1"/>
    <property type="molecule type" value="Genomic_DNA"/>
</dbReference>
<dbReference type="RefSeq" id="WP_171330887.1">
    <property type="nucleotide sequence ID" value="NZ_CAWPOP010000020.1"/>
</dbReference>
<dbReference type="Pfam" id="PF06892">
    <property type="entry name" value="Phage_CP76"/>
    <property type="match status" value="1"/>
</dbReference>
<dbReference type="AlphaFoldDB" id="A0A7Y4DBU1"/>